<comment type="similarity">
    <text evidence="4">Belongs to the WD repeat PAAF1/RPN14 family.</text>
</comment>
<dbReference type="InterPro" id="IPR036322">
    <property type="entry name" value="WD40_repeat_dom_sf"/>
</dbReference>
<dbReference type="Proteomes" id="UP000828390">
    <property type="component" value="Unassembled WGS sequence"/>
</dbReference>
<comment type="caution">
    <text evidence="6">The sequence shown here is derived from an EMBL/GenBank/DDBJ whole genome shotgun (WGS) entry which is preliminary data.</text>
</comment>
<dbReference type="EMBL" id="JAIWYP010000011">
    <property type="protein sequence ID" value="KAH3738336.1"/>
    <property type="molecule type" value="Genomic_DNA"/>
</dbReference>
<dbReference type="PANTHER" id="PTHR19857">
    <property type="entry name" value="MITOCHONDRIAL DIVISION PROTEIN 1-RELATED"/>
    <property type="match status" value="1"/>
</dbReference>
<reference evidence="6" key="2">
    <citation type="submission" date="2020-11" db="EMBL/GenBank/DDBJ databases">
        <authorList>
            <person name="McCartney M.A."/>
            <person name="Auch B."/>
            <person name="Kono T."/>
            <person name="Mallez S."/>
            <person name="Becker A."/>
            <person name="Gohl D.M."/>
            <person name="Silverstein K.A.T."/>
            <person name="Koren S."/>
            <person name="Bechman K.B."/>
            <person name="Herman A."/>
            <person name="Abrahante J.E."/>
            <person name="Garbe J."/>
        </authorList>
    </citation>
    <scope>NUCLEOTIDE SEQUENCE</scope>
    <source>
        <strain evidence="6">Duluth1</strain>
        <tissue evidence="6">Whole animal</tissue>
    </source>
</reference>
<dbReference type="SUPFAM" id="SSF50978">
    <property type="entry name" value="WD40 repeat-like"/>
    <property type="match status" value="1"/>
</dbReference>
<dbReference type="InterPro" id="IPR001680">
    <property type="entry name" value="WD40_rpt"/>
</dbReference>
<evidence type="ECO:0008006" key="8">
    <source>
        <dbReference type="Google" id="ProtNLM"/>
    </source>
</evidence>
<evidence type="ECO:0000256" key="2">
    <source>
        <dbReference type="ARBA" id="ARBA00022737"/>
    </source>
</evidence>
<keyword evidence="3" id="KW-0647">Proteasome</keyword>
<dbReference type="PANTHER" id="PTHR19857:SF19">
    <property type="entry name" value="26S PROTEASOME REGULATORY SUBUNIT RPN14"/>
    <property type="match status" value="1"/>
</dbReference>
<reference evidence="6" key="1">
    <citation type="journal article" date="2019" name="bioRxiv">
        <title>The Genome of the Zebra Mussel, Dreissena polymorpha: A Resource for Invasive Species Research.</title>
        <authorList>
            <person name="McCartney M.A."/>
            <person name="Auch B."/>
            <person name="Kono T."/>
            <person name="Mallez S."/>
            <person name="Zhang Y."/>
            <person name="Obille A."/>
            <person name="Becker A."/>
            <person name="Abrahante J.E."/>
            <person name="Garbe J."/>
            <person name="Badalamenti J.P."/>
            <person name="Herman A."/>
            <person name="Mangelson H."/>
            <person name="Liachko I."/>
            <person name="Sullivan S."/>
            <person name="Sone E.D."/>
            <person name="Koren S."/>
            <person name="Silverstein K.A.T."/>
            <person name="Beckman K.B."/>
            <person name="Gohl D.M."/>
        </authorList>
    </citation>
    <scope>NUCLEOTIDE SEQUENCE</scope>
    <source>
        <strain evidence="6">Duluth1</strain>
        <tissue evidence="6">Whole animal</tissue>
    </source>
</reference>
<proteinExistence type="inferred from homology"/>
<dbReference type="PROSITE" id="PS50294">
    <property type="entry name" value="WD_REPEATS_REGION"/>
    <property type="match status" value="2"/>
</dbReference>
<gene>
    <name evidence="6" type="ORF">DPMN_044970</name>
</gene>
<evidence type="ECO:0000256" key="1">
    <source>
        <dbReference type="ARBA" id="ARBA00022574"/>
    </source>
</evidence>
<dbReference type="OrthoDB" id="27537at2759"/>
<evidence type="ECO:0000256" key="5">
    <source>
        <dbReference type="PROSITE-ProRule" id="PRU00221"/>
    </source>
</evidence>
<keyword evidence="2" id="KW-0677">Repeat</keyword>
<organism evidence="6 7">
    <name type="scientific">Dreissena polymorpha</name>
    <name type="common">Zebra mussel</name>
    <name type="synonym">Mytilus polymorpha</name>
    <dbReference type="NCBI Taxonomy" id="45954"/>
    <lineage>
        <taxon>Eukaryota</taxon>
        <taxon>Metazoa</taxon>
        <taxon>Spiralia</taxon>
        <taxon>Lophotrochozoa</taxon>
        <taxon>Mollusca</taxon>
        <taxon>Bivalvia</taxon>
        <taxon>Autobranchia</taxon>
        <taxon>Heteroconchia</taxon>
        <taxon>Euheterodonta</taxon>
        <taxon>Imparidentia</taxon>
        <taxon>Neoheterodontei</taxon>
        <taxon>Myida</taxon>
        <taxon>Dreissenoidea</taxon>
        <taxon>Dreissenidae</taxon>
        <taxon>Dreissena</taxon>
    </lineage>
</organism>
<dbReference type="AlphaFoldDB" id="A0A9D4D5K9"/>
<feature type="repeat" description="WD" evidence="5">
    <location>
        <begin position="175"/>
        <end position="216"/>
    </location>
</feature>
<evidence type="ECO:0000256" key="3">
    <source>
        <dbReference type="ARBA" id="ARBA00022942"/>
    </source>
</evidence>
<dbReference type="SMART" id="SM00320">
    <property type="entry name" value="WD40"/>
    <property type="match status" value="6"/>
</dbReference>
<name>A0A9D4D5K9_DREPO</name>
<accession>A0A9D4D5K9</accession>
<sequence length="403" mass="43648">MAAPRMILQNDFNLALREPDGRAWITFKCTGQESVHSHLRATGLSETGPVVTGSDGFSVQQLGDRSISVIYENDDTCMTRHFIAPAATYTSIHNQRKSIHCLDVSPGGLGVSTDTQGLLKVWETQSGDVRRQLDGHFGDVYTCRFFPSGVVILTGGADMQLKVWSAETGQCATTMKGHLAGILDTAIVDRGRNIVSCGRDGTARLWDCGSQQCLGTIETGGGNVNCCALQSVCDDINLGSPVIAASDKEVGTQDKLLALGCDGRALQGYGLHSRTKVFDLDCHDAVNTCAFISEMCLVCGTQDGHITVTDIRNVRVPLKEWKESRNAILSMCPYKGGFFTSTGDGSCFYVNKNHDTILELCGSDCDPVYRTVTDGRFIYTGCRDSNIRKYSLKDISDCVISTT</sequence>
<dbReference type="InterPro" id="IPR051179">
    <property type="entry name" value="WD_repeat_multifunction"/>
</dbReference>
<dbReference type="Gene3D" id="2.130.10.10">
    <property type="entry name" value="YVTN repeat-like/Quinoprotein amine dehydrogenase"/>
    <property type="match status" value="2"/>
</dbReference>
<dbReference type="PROSITE" id="PS50082">
    <property type="entry name" value="WD_REPEATS_2"/>
    <property type="match status" value="2"/>
</dbReference>
<evidence type="ECO:0000256" key="4">
    <source>
        <dbReference type="ARBA" id="ARBA00038321"/>
    </source>
</evidence>
<dbReference type="Pfam" id="PF00400">
    <property type="entry name" value="WD40"/>
    <property type="match status" value="2"/>
</dbReference>
<keyword evidence="1 5" id="KW-0853">WD repeat</keyword>
<evidence type="ECO:0000313" key="6">
    <source>
        <dbReference type="EMBL" id="KAH3738336.1"/>
    </source>
</evidence>
<protein>
    <recommendedName>
        <fullName evidence="8">Proteasomal ATPase-associated factor 1</fullName>
    </recommendedName>
</protein>
<evidence type="ECO:0000313" key="7">
    <source>
        <dbReference type="Proteomes" id="UP000828390"/>
    </source>
</evidence>
<keyword evidence="7" id="KW-1185">Reference proteome</keyword>
<dbReference type="InterPro" id="IPR015943">
    <property type="entry name" value="WD40/YVTN_repeat-like_dom_sf"/>
</dbReference>
<dbReference type="GO" id="GO:0000502">
    <property type="term" value="C:proteasome complex"/>
    <property type="evidence" value="ECO:0007669"/>
    <property type="project" value="UniProtKB-KW"/>
</dbReference>
<feature type="repeat" description="WD" evidence="5">
    <location>
        <begin position="133"/>
        <end position="174"/>
    </location>
</feature>